<dbReference type="AlphaFoldDB" id="A0A3B4CUC8"/>
<dbReference type="SUPFAM" id="SSF56436">
    <property type="entry name" value="C-type lectin-like"/>
    <property type="match status" value="1"/>
</dbReference>
<keyword evidence="4" id="KW-1185">Reference proteome</keyword>
<sequence>KRVELSLLQHFGCVFLQLRQLTACNSSYSDKTYYLVKERRNWTDAKSHCEQNYTGLTLVHIVNSTVQEFVTQMLQGKIYPNGVWIGLERNMLFPCASWMWTGGPYVNYSEWNSSFPVDPTSQYCGKLVGNGSKWLDSYCSEELPFICQVSLSLNTTSV</sequence>
<dbReference type="OMA" id="RFFIMEY"/>
<dbReference type="InterPro" id="IPR018378">
    <property type="entry name" value="C-type_lectin_CS"/>
</dbReference>
<reference evidence="3 4" key="1">
    <citation type="submission" date="2020-10" db="EMBL/GenBank/DDBJ databases">
        <title>Pygocentrus nattereri (red-bellied piranha) genome, fPygNat1, primary haplotype.</title>
        <authorList>
            <person name="Myers G."/>
            <person name="Meyer A."/>
            <person name="Karagic N."/>
            <person name="Pippel M."/>
            <person name="Winkler S."/>
            <person name="Tracey A."/>
            <person name="Wood J."/>
            <person name="Formenti G."/>
            <person name="Howe K."/>
            <person name="Fedrigo O."/>
            <person name="Jarvis E.D."/>
        </authorList>
    </citation>
    <scope>NUCLEOTIDE SEQUENCE [LARGE SCALE GENOMIC DNA]</scope>
</reference>
<accession>A0A3B4CUC8</accession>
<dbReference type="PRINTS" id="PR01504">
    <property type="entry name" value="PNCREATITSAP"/>
</dbReference>
<evidence type="ECO:0000313" key="4">
    <source>
        <dbReference type="Proteomes" id="UP001501920"/>
    </source>
</evidence>
<dbReference type="InterPro" id="IPR016186">
    <property type="entry name" value="C-type_lectin-like/link_sf"/>
</dbReference>
<evidence type="ECO:0000256" key="1">
    <source>
        <dbReference type="ARBA" id="ARBA00023157"/>
    </source>
</evidence>
<dbReference type="Gene3D" id="3.10.100.10">
    <property type="entry name" value="Mannose-Binding Protein A, subunit A"/>
    <property type="match status" value="1"/>
</dbReference>
<proteinExistence type="predicted"/>
<dbReference type="PROSITE" id="PS00615">
    <property type="entry name" value="C_TYPE_LECTIN_1"/>
    <property type="match status" value="1"/>
</dbReference>
<organism evidence="3 4">
    <name type="scientific">Pygocentrus nattereri</name>
    <name type="common">Red-bellied piranha</name>
    <dbReference type="NCBI Taxonomy" id="42514"/>
    <lineage>
        <taxon>Eukaryota</taxon>
        <taxon>Metazoa</taxon>
        <taxon>Chordata</taxon>
        <taxon>Craniata</taxon>
        <taxon>Vertebrata</taxon>
        <taxon>Euteleostomi</taxon>
        <taxon>Actinopterygii</taxon>
        <taxon>Neopterygii</taxon>
        <taxon>Teleostei</taxon>
        <taxon>Ostariophysi</taxon>
        <taxon>Characiformes</taxon>
        <taxon>Characoidei</taxon>
        <taxon>Pygocentrus</taxon>
    </lineage>
</organism>
<reference evidence="3" key="3">
    <citation type="submission" date="2025-09" db="UniProtKB">
        <authorList>
            <consortium name="Ensembl"/>
        </authorList>
    </citation>
    <scope>IDENTIFICATION</scope>
</reference>
<dbReference type="Pfam" id="PF00059">
    <property type="entry name" value="Lectin_C"/>
    <property type="match status" value="1"/>
</dbReference>
<feature type="domain" description="C-type lectin" evidence="2">
    <location>
        <begin position="28"/>
        <end position="148"/>
    </location>
</feature>
<dbReference type="PANTHER" id="PTHR45784:SF3">
    <property type="entry name" value="C-TYPE LECTIN DOMAIN FAMILY 4 MEMBER K-LIKE-RELATED"/>
    <property type="match status" value="1"/>
</dbReference>
<dbReference type="GeneTree" id="ENSGT01110000267315"/>
<dbReference type="SMART" id="SM00034">
    <property type="entry name" value="CLECT"/>
    <property type="match status" value="1"/>
</dbReference>
<dbReference type="PROSITE" id="PS50041">
    <property type="entry name" value="C_TYPE_LECTIN_2"/>
    <property type="match status" value="1"/>
</dbReference>
<protein>
    <recommendedName>
        <fullName evidence="2">C-type lectin domain-containing protein</fullName>
    </recommendedName>
</protein>
<dbReference type="PANTHER" id="PTHR45784">
    <property type="entry name" value="C-TYPE LECTIN DOMAIN FAMILY 20 MEMBER A-RELATED"/>
    <property type="match status" value="1"/>
</dbReference>
<evidence type="ECO:0000313" key="3">
    <source>
        <dbReference type="Ensembl" id="ENSPNAP00000014351.2"/>
    </source>
</evidence>
<name>A0A3B4CUC8_PYGNA</name>
<evidence type="ECO:0000259" key="2">
    <source>
        <dbReference type="PROSITE" id="PS50041"/>
    </source>
</evidence>
<dbReference type="InterPro" id="IPR001304">
    <property type="entry name" value="C-type_lectin-like"/>
</dbReference>
<dbReference type="CDD" id="cd00037">
    <property type="entry name" value="CLECT"/>
    <property type="match status" value="1"/>
</dbReference>
<keyword evidence="1" id="KW-1015">Disulfide bond</keyword>
<reference evidence="3" key="2">
    <citation type="submission" date="2025-08" db="UniProtKB">
        <authorList>
            <consortium name="Ensembl"/>
        </authorList>
    </citation>
    <scope>IDENTIFICATION</scope>
</reference>
<dbReference type="Proteomes" id="UP001501920">
    <property type="component" value="Chromosome 11"/>
</dbReference>
<dbReference type="InterPro" id="IPR016187">
    <property type="entry name" value="CTDL_fold"/>
</dbReference>
<dbReference type="Ensembl" id="ENSPNAT00000037294.2">
    <property type="protein sequence ID" value="ENSPNAP00000014351.2"/>
    <property type="gene ID" value="ENSPNAG00000020248.2"/>
</dbReference>